<dbReference type="InterPro" id="IPR006109">
    <property type="entry name" value="G3P_DH_NAD-dep_C"/>
</dbReference>
<dbReference type="SUPFAM" id="SSF51735">
    <property type="entry name" value="NAD(P)-binding Rossmann-fold domains"/>
    <property type="match status" value="1"/>
</dbReference>
<accession>A0A9D8KDT4</accession>
<dbReference type="GO" id="GO:0046168">
    <property type="term" value="P:glycerol-3-phosphate catabolic process"/>
    <property type="evidence" value="ECO:0007669"/>
    <property type="project" value="InterPro"/>
</dbReference>
<keyword evidence="7" id="KW-0520">NAD</keyword>
<evidence type="ECO:0000256" key="2">
    <source>
        <dbReference type="ARBA" id="ARBA00022516"/>
    </source>
</evidence>
<evidence type="ECO:0000256" key="4">
    <source>
        <dbReference type="ARBA" id="ARBA00023098"/>
    </source>
</evidence>
<evidence type="ECO:0000256" key="6">
    <source>
        <dbReference type="ARBA" id="ARBA00023264"/>
    </source>
</evidence>
<reference evidence="11" key="1">
    <citation type="journal article" date="2021" name="Environ. Microbiol.">
        <title>Genomic characterization of three novel Desulfobacterota classes expand the metabolic and phylogenetic diversity of the phylum.</title>
        <authorList>
            <person name="Murphy C.L."/>
            <person name="Biggerstaff J."/>
            <person name="Eichhorn A."/>
            <person name="Ewing E."/>
            <person name="Shahan R."/>
            <person name="Soriano D."/>
            <person name="Stewart S."/>
            <person name="VanMol K."/>
            <person name="Walker R."/>
            <person name="Walters P."/>
            <person name="Elshahed M.S."/>
            <person name="Youssef N.H."/>
        </authorList>
    </citation>
    <scope>NUCLEOTIDE SEQUENCE</scope>
    <source>
        <strain evidence="11">Zod_Metabat.24</strain>
    </source>
</reference>
<dbReference type="SUPFAM" id="SSF48179">
    <property type="entry name" value="6-phosphogluconate dehydrogenase C-terminal domain-like"/>
    <property type="match status" value="1"/>
</dbReference>
<dbReference type="GO" id="GO:0005975">
    <property type="term" value="P:carbohydrate metabolic process"/>
    <property type="evidence" value="ECO:0007669"/>
    <property type="project" value="InterPro"/>
</dbReference>
<reference evidence="11" key="2">
    <citation type="submission" date="2021-01" db="EMBL/GenBank/DDBJ databases">
        <authorList>
            <person name="Hahn C.R."/>
            <person name="Youssef N.H."/>
            <person name="Elshahed M."/>
        </authorList>
    </citation>
    <scope>NUCLEOTIDE SEQUENCE</scope>
    <source>
        <strain evidence="11">Zod_Metabat.24</strain>
    </source>
</reference>
<evidence type="ECO:0000259" key="9">
    <source>
        <dbReference type="Pfam" id="PF01210"/>
    </source>
</evidence>
<feature type="domain" description="Glycerol-3-phosphate dehydrogenase NAD-dependent C-terminal" evidence="10">
    <location>
        <begin position="663"/>
        <end position="802"/>
    </location>
</feature>
<dbReference type="EMBL" id="JAFGIX010000027">
    <property type="protein sequence ID" value="MBN1572678.1"/>
    <property type="molecule type" value="Genomic_DNA"/>
</dbReference>
<dbReference type="GO" id="GO:0008654">
    <property type="term" value="P:phospholipid biosynthetic process"/>
    <property type="evidence" value="ECO:0007669"/>
    <property type="project" value="UniProtKB-KW"/>
</dbReference>
<dbReference type="InterPro" id="IPR011128">
    <property type="entry name" value="G3P_DH_NAD-dep_N"/>
</dbReference>
<dbReference type="InterPro" id="IPR008927">
    <property type="entry name" value="6-PGluconate_DH-like_C_sf"/>
</dbReference>
<organism evidence="11 12">
    <name type="scientific">Candidatus Zymogenus saltonus</name>
    <dbReference type="NCBI Taxonomy" id="2844893"/>
    <lineage>
        <taxon>Bacteria</taxon>
        <taxon>Deltaproteobacteria</taxon>
        <taxon>Candidatus Zymogenia</taxon>
        <taxon>Candidatus Zymogeniales</taxon>
        <taxon>Candidatus Zymogenaceae</taxon>
        <taxon>Candidatus Zymogenus</taxon>
    </lineage>
</organism>
<evidence type="ECO:0000256" key="3">
    <source>
        <dbReference type="ARBA" id="ARBA00023002"/>
    </source>
</evidence>
<evidence type="ECO:0000256" key="7">
    <source>
        <dbReference type="RuleBase" id="RU000437"/>
    </source>
</evidence>
<gene>
    <name evidence="11" type="ORF">JW984_05710</name>
</gene>
<name>A0A9D8KDT4_9DELT</name>
<keyword evidence="2" id="KW-0444">Lipid biosynthesis</keyword>
<evidence type="ECO:0000313" key="11">
    <source>
        <dbReference type="EMBL" id="MBN1572678.1"/>
    </source>
</evidence>
<comment type="similarity">
    <text evidence="1 7">Belongs to the NAD-dependent glycerol-3-phosphate dehydrogenase family.</text>
</comment>
<evidence type="ECO:0000313" key="12">
    <source>
        <dbReference type="Proteomes" id="UP000809273"/>
    </source>
</evidence>
<dbReference type="PANTHER" id="PTHR11728">
    <property type="entry name" value="GLYCEROL-3-PHOSPHATE DEHYDROGENASE"/>
    <property type="match status" value="1"/>
</dbReference>
<comment type="catalytic activity">
    <reaction evidence="8">
        <text>sn-glycerol 3-phosphate + NADP(+) = dihydroxyacetone phosphate + NADPH + H(+)</text>
        <dbReference type="Rhea" id="RHEA:11096"/>
        <dbReference type="ChEBI" id="CHEBI:15378"/>
        <dbReference type="ChEBI" id="CHEBI:57597"/>
        <dbReference type="ChEBI" id="CHEBI:57642"/>
        <dbReference type="ChEBI" id="CHEBI:57783"/>
        <dbReference type="ChEBI" id="CHEBI:58349"/>
        <dbReference type="EC" id="1.1.1.94"/>
    </reaction>
</comment>
<dbReference type="GO" id="GO:0047952">
    <property type="term" value="F:glycerol-3-phosphate dehydrogenase [NAD(P)+] activity"/>
    <property type="evidence" value="ECO:0007669"/>
    <property type="project" value="UniProtKB-EC"/>
</dbReference>
<feature type="domain" description="Glycerol-3-phosphate dehydrogenase NAD-dependent N-terminal" evidence="9">
    <location>
        <begin position="475"/>
        <end position="643"/>
    </location>
</feature>
<keyword evidence="3 7" id="KW-0560">Oxidoreductase</keyword>
<comment type="caution">
    <text evidence="11">The sequence shown here is derived from an EMBL/GenBank/DDBJ whole genome shotgun (WGS) entry which is preliminary data.</text>
</comment>
<evidence type="ECO:0000256" key="5">
    <source>
        <dbReference type="ARBA" id="ARBA00023209"/>
    </source>
</evidence>
<dbReference type="Gene3D" id="3.40.50.720">
    <property type="entry name" value="NAD(P)-binding Rossmann-like Domain"/>
    <property type="match status" value="1"/>
</dbReference>
<dbReference type="PRINTS" id="PR00077">
    <property type="entry name" value="GPDHDRGNASE"/>
</dbReference>
<proteinExistence type="inferred from homology"/>
<dbReference type="Gene3D" id="1.10.1040.10">
    <property type="entry name" value="N-(1-d-carboxylethyl)-l-norvaline Dehydrogenase, domain 2"/>
    <property type="match status" value="1"/>
</dbReference>
<dbReference type="InterPro" id="IPR036291">
    <property type="entry name" value="NAD(P)-bd_dom_sf"/>
</dbReference>
<keyword evidence="6" id="KW-1208">Phospholipid metabolism</keyword>
<dbReference type="InterPro" id="IPR013328">
    <property type="entry name" value="6PGD_dom2"/>
</dbReference>
<dbReference type="PANTHER" id="PTHR11728:SF1">
    <property type="entry name" value="GLYCEROL-3-PHOSPHATE DEHYDROGENASE [NAD(+)] 2, CHLOROPLASTIC"/>
    <property type="match status" value="1"/>
</dbReference>
<protein>
    <recommendedName>
        <fullName evidence="8">Glycerol-3-phosphate dehydrogenase</fullName>
        <ecNumber evidence="8">1.1.1.94</ecNumber>
    </recommendedName>
</protein>
<evidence type="ECO:0000259" key="10">
    <source>
        <dbReference type="Pfam" id="PF07479"/>
    </source>
</evidence>
<dbReference type="GO" id="GO:0051287">
    <property type="term" value="F:NAD binding"/>
    <property type="evidence" value="ECO:0007669"/>
    <property type="project" value="InterPro"/>
</dbReference>
<dbReference type="Pfam" id="PF01210">
    <property type="entry name" value="NAD_Gly3P_dh_N"/>
    <property type="match status" value="1"/>
</dbReference>
<keyword evidence="4" id="KW-0443">Lipid metabolism</keyword>
<sequence length="812" mass="90652">MSQHPLIRLLLKRLSADEIFSFFEGRDEYPILTKNIGPMVEERGDEGERAFDLAEKYLKDAGVYYLEYYYKFTFDAAEALEDTLAGYDPAIHLRARRVAYFLSKYLFSHPDPERPFSPEGRGADILDKIKGAKGGVLYLPSYNSHLDSVVINVFLDSLGLGLPFSALGDLLIPNQEIEEELKNLKIVKVTKKLLWSPARKAYEGVLAAYLRALLEIGASLVVHAEASRYTTRSIDGSLRAAVPDWIVEALLKTEGDVTVVPLSLSLSRVPEDRSLTHRSPLSGFVTLRDRAVDIPVGEYVRFGRGYFSRLLSAVFDGMEGVYGRAFVTMGEPFNVKDLIGDLKESVAPGDVIGRTVLEGVAKNKMVLPTHLVAKSLYGREILSVRELKHSAEEELEQITEFYRERYKRDPYLDSTFSLGMDRVIEEGLKPFLKRKIVSSTAGFRKRYWIRDLKLGLFYANQADHRVYPLKAEENVTVINAGAFGYTLAVHLGRKFDNNPEYTDYGLILYDARPGLVEAIAEERQHPTFFKGYTLPKVVHVESDLKSAVRKADLVLIVTPSHYFRKAITAVLDANPDPFDLLIATKGFEVETALLPVEVVWEELEKRVRKDDIRLAVVSGANLADEIISGQITATQLAAENEELALNLKELLETPNFIVHLSRDLVGTQLAAAMKNVYAIAYGISAGSKEVSVNFTSTLVTRISAEIKTLALAMGADEETFGPEGQAWMADFLATAQGGRNSQFGRSLTKWSAPFALRRFKEEKKNVEGYSAVGAAVKLSEKYDVRLPIVEVLADILYEGGEVDPRRFLESGR</sequence>
<dbReference type="EC" id="1.1.1.94" evidence="8"/>
<evidence type="ECO:0000256" key="1">
    <source>
        <dbReference type="ARBA" id="ARBA00011009"/>
    </source>
</evidence>
<dbReference type="GO" id="GO:0005829">
    <property type="term" value="C:cytosol"/>
    <property type="evidence" value="ECO:0007669"/>
    <property type="project" value="TreeGrafter"/>
</dbReference>
<dbReference type="AlphaFoldDB" id="A0A9D8KDT4"/>
<keyword evidence="5" id="KW-0594">Phospholipid biosynthesis</keyword>
<dbReference type="Proteomes" id="UP000809273">
    <property type="component" value="Unassembled WGS sequence"/>
</dbReference>
<dbReference type="InterPro" id="IPR006168">
    <property type="entry name" value="G3P_DH_NAD-dep"/>
</dbReference>
<dbReference type="Pfam" id="PF07479">
    <property type="entry name" value="NAD_Gly3P_dh_C"/>
    <property type="match status" value="1"/>
</dbReference>
<evidence type="ECO:0000256" key="8">
    <source>
        <dbReference type="RuleBase" id="RU000439"/>
    </source>
</evidence>